<organism evidence="4 5">
    <name type="scientific">Metallosphaera hakonensis JCM 8857 = DSM 7519</name>
    <dbReference type="NCBI Taxonomy" id="1293036"/>
    <lineage>
        <taxon>Archaea</taxon>
        <taxon>Thermoproteota</taxon>
        <taxon>Thermoprotei</taxon>
        <taxon>Sulfolobales</taxon>
        <taxon>Sulfolobaceae</taxon>
        <taxon>Metallosphaera</taxon>
    </lineage>
</organism>
<gene>
    <name evidence="4" type="ORF">DFR87_07685</name>
</gene>
<dbReference type="SUPFAM" id="SSF55729">
    <property type="entry name" value="Acyl-CoA N-acyltransferases (Nat)"/>
    <property type="match status" value="1"/>
</dbReference>
<feature type="domain" description="N-acetyltransferase" evidence="3">
    <location>
        <begin position="4"/>
        <end position="148"/>
    </location>
</feature>
<keyword evidence="2" id="KW-0012">Acyltransferase</keyword>
<dbReference type="OrthoDB" id="43754at2157"/>
<name>A0A2U9IUC8_9CREN</name>
<dbReference type="Proteomes" id="UP000247586">
    <property type="component" value="Chromosome"/>
</dbReference>
<dbReference type="InterPro" id="IPR000182">
    <property type="entry name" value="GNAT_dom"/>
</dbReference>
<dbReference type="Pfam" id="PF00583">
    <property type="entry name" value="Acetyltransf_1"/>
    <property type="match status" value="1"/>
</dbReference>
<keyword evidence="1 4" id="KW-0808">Transferase</keyword>
<dbReference type="KEGG" id="mhk:DFR87_07685"/>
<reference evidence="5" key="3">
    <citation type="submission" date="2020-03" db="EMBL/GenBank/DDBJ databases">
        <title>Sequencing and Assembly of Multiple Reported Metal-Biooxidizing Members of the Extremely Thermoacidophilic Archaeal Family Sulfolobaceae.</title>
        <authorList>
            <person name="Counts J.A."/>
            <person name="Kelly R.M."/>
        </authorList>
    </citation>
    <scope>NUCLEOTIDE SEQUENCE [LARGE SCALE GENOMIC DNA]</scope>
    <source>
        <strain evidence="5">HO1-1</strain>
    </source>
</reference>
<dbReference type="GO" id="GO:0016747">
    <property type="term" value="F:acyltransferase activity, transferring groups other than amino-acyl groups"/>
    <property type="evidence" value="ECO:0007669"/>
    <property type="project" value="InterPro"/>
</dbReference>
<evidence type="ECO:0000256" key="1">
    <source>
        <dbReference type="ARBA" id="ARBA00022679"/>
    </source>
</evidence>
<evidence type="ECO:0000259" key="3">
    <source>
        <dbReference type="PROSITE" id="PS51186"/>
    </source>
</evidence>
<dbReference type="GeneID" id="36835213"/>
<reference evidence="4 5" key="1">
    <citation type="submission" date="2018-05" db="EMBL/GenBank/DDBJ databases">
        <title>Complete Genome Sequences of Extremely Thermoacidophilic, Metal-Mobilizing Type-Strain Members of the Archaeal Family Sulfolobaceae: Acidianus brierleyi DSM-1651T, Acidianus sulfidivorans DSM-18786T, Metallosphaera hakonensis DSM-7519T, and Metallosphaera prunae DSM-10039T.</title>
        <authorList>
            <person name="Counts J.A."/>
            <person name="Kelly R.M."/>
        </authorList>
    </citation>
    <scope>NUCLEOTIDE SEQUENCE [LARGE SCALE GENOMIC DNA]</scope>
    <source>
        <strain evidence="4 5">HO1-1</strain>
    </source>
</reference>
<accession>A0A2U9IUC8</accession>
<evidence type="ECO:0000256" key="2">
    <source>
        <dbReference type="ARBA" id="ARBA00023315"/>
    </source>
</evidence>
<dbReference type="PANTHER" id="PTHR42919">
    <property type="entry name" value="N-ALPHA-ACETYLTRANSFERASE"/>
    <property type="match status" value="1"/>
</dbReference>
<dbReference type="RefSeq" id="WP_054836048.1">
    <property type="nucleotide sequence ID" value="NZ_BBBA01000001.1"/>
</dbReference>
<dbReference type="CDD" id="cd04301">
    <property type="entry name" value="NAT_SF"/>
    <property type="match status" value="1"/>
</dbReference>
<evidence type="ECO:0000313" key="5">
    <source>
        <dbReference type="Proteomes" id="UP000247586"/>
    </source>
</evidence>
<dbReference type="AlphaFoldDB" id="A0A2U9IUC8"/>
<keyword evidence="5" id="KW-1185">Reference proteome</keyword>
<dbReference type="EMBL" id="CP029287">
    <property type="protein sequence ID" value="AWR99585.1"/>
    <property type="molecule type" value="Genomic_DNA"/>
</dbReference>
<dbReference type="PROSITE" id="PS51186">
    <property type="entry name" value="GNAT"/>
    <property type="match status" value="1"/>
</dbReference>
<evidence type="ECO:0000313" key="4">
    <source>
        <dbReference type="EMBL" id="AWR99585.1"/>
    </source>
</evidence>
<sequence>MSSIIISDAWEGDLKEIAEIENSSFDQPFPLPLLKAYLSLADGLFLVARDNDRVLGYCIGIVQFKVRGHIISIATSIHSRKRGVGSALLQELERRFMKIGCTYSYLEVNVKNLDAISFYYNRSYRIVRTRKNYYGRNKHGFIMTKSFKGLNYFE</sequence>
<dbReference type="InterPro" id="IPR051556">
    <property type="entry name" value="N-term/lysine_N-AcTrnsfr"/>
</dbReference>
<dbReference type="STRING" id="1293036.GCA_001315825_00189"/>
<dbReference type="PANTHER" id="PTHR42919:SF8">
    <property type="entry name" value="N-ALPHA-ACETYLTRANSFERASE 50"/>
    <property type="match status" value="1"/>
</dbReference>
<dbReference type="InterPro" id="IPR016181">
    <property type="entry name" value="Acyl_CoA_acyltransferase"/>
</dbReference>
<protein>
    <submittedName>
        <fullName evidence="4">GNAT family N-acetyltransferase</fullName>
    </submittedName>
</protein>
<reference evidence="5" key="2">
    <citation type="submission" date="2020-03" db="EMBL/GenBank/DDBJ databases">
        <title>Complete Genome Sequences of Extremely Thermoacidophilic, Metal-Mobilizing Type-Strain Members of the Archaeal Family Sulfolobaceae: Acidianus brierleyi DSM-1651T, Acidianus sulfidivorans DSM-18786T, Metallosphaera hakonensis DSM-7519T, and Metallosphaera prunae DSM-10039T.</title>
        <authorList>
            <person name="Counts J.A."/>
            <person name="Kelly R.M."/>
        </authorList>
    </citation>
    <scope>NUCLEOTIDE SEQUENCE [LARGE SCALE GENOMIC DNA]</scope>
    <source>
        <strain evidence="5">HO1-1</strain>
    </source>
</reference>
<proteinExistence type="predicted"/>
<dbReference type="Gene3D" id="3.40.630.30">
    <property type="match status" value="1"/>
</dbReference>